<evidence type="ECO:0000259" key="2">
    <source>
        <dbReference type="Pfam" id="PF04664"/>
    </source>
</evidence>
<dbReference type="PANTHER" id="PTHR14015">
    <property type="entry name" value="OPIOID GROWTH FACTOR RECEPTOR OGFR ZETA-TYPE OPIOID RECEPTOR"/>
    <property type="match status" value="1"/>
</dbReference>
<dbReference type="AlphaFoldDB" id="A0AA38H802"/>
<dbReference type="RefSeq" id="XP_052945680.1">
    <property type="nucleotide sequence ID" value="XM_053093008.1"/>
</dbReference>
<dbReference type="GO" id="GO:0016020">
    <property type="term" value="C:membrane"/>
    <property type="evidence" value="ECO:0007669"/>
    <property type="project" value="InterPro"/>
</dbReference>
<evidence type="ECO:0000256" key="1">
    <source>
        <dbReference type="ARBA" id="ARBA00010365"/>
    </source>
</evidence>
<organism evidence="3 4">
    <name type="scientific">Dioszegia hungarica</name>
    <dbReference type="NCBI Taxonomy" id="4972"/>
    <lineage>
        <taxon>Eukaryota</taxon>
        <taxon>Fungi</taxon>
        <taxon>Dikarya</taxon>
        <taxon>Basidiomycota</taxon>
        <taxon>Agaricomycotina</taxon>
        <taxon>Tremellomycetes</taxon>
        <taxon>Tremellales</taxon>
        <taxon>Bulleribasidiaceae</taxon>
        <taxon>Dioszegia</taxon>
    </lineage>
</organism>
<dbReference type="InterPro" id="IPR006757">
    <property type="entry name" value="OGF_rcpt"/>
</dbReference>
<dbReference type="Pfam" id="PF04664">
    <property type="entry name" value="OGFr_N"/>
    <property type="match status" value="1"/>
</dbReference>
<dbReference type="InterPro" id="IPR039574">
    <property type="entry name" value="OGFr"/>
</dbReference>
<dbReference type="GeneID" id="77732213"/>
<comment type="caution">
    <text evidence="3">The sequence shown here is derived from an EMBL/GenBank/DDBJ whole genome shotgun (WGS) entry which is preliminary data.</text>
</comment>
<dbReference type="EMBL" id="JAKWFO010000005">
    <property type="protein sequence ID" value="KAI9635903.1"/>
    <property type="molecule type" value="Genomic_DNA"/>
</dbReference>
<dbReference type="Proteomes" id="UP001164286">
    <property type="component" value="Unassembled WGS sequence"/>
</dbReference>
<protein>
    <submittedName>
        <fullName evidence="3">Opioid growth factor receptor conserved domain-containing protein</fullName>
    </submittedName>
</protein>
<evidence type="ECO:0000313" key="3">
    <source>
        <dbReference type="EMBL" id="KAI9635903.1"/>
    </source>
</evidence>
<name>A0AA38H802_9TREE</name>
<proteinExistence type="inferred from homology"/>
<evidence type="ECO:0000313" key="4">
    <source>
        <dbReference type="Proteomes" id="UP001164286"/>
    </source>
</evidence>
<keyword evidence="3" id="KW-0675">Receptor</keyword>
<sequence>MAVPRDVQIFLAGYPGAPNDTDKKANLDFYRNERPMMPEGLTYDAFMRRYSRDYEELEANHGYIQWLFPIPEQGVNYRAQPLQQHELQAMIADESVIDRLLRSYSMMMAFYGIKVDRANQNRLSLADDHKARLRNLTHAPHNLLRLTRILKLLALFPPLSSLAAPHVLFFTALHSEGHLDLSPSIMHGQSLERWWVNCLKDEGEREVVREIVEKRGGKGEVKWGMKEWEGWFEARQAQAGEA</sequence>
<dbReference type="GO" id="GO:0140625">
    <property type="term" value="F:opioid growth factor receptor activity"/>
    <property type="evidence" value="ECO:0007669"/>
    <property type="project" value="InterPro"/>
</dbReference>
<reference evidence="3" key="1">
    <citation type="journal article" date="2022" name="G3 (Bethesda)">
        <title>High quality genome of the basidiomycete yeast Dioszegia hungarica PDD-24b-2 isolated from cloud water.</title>
        <authorList>
            <person name="Jarrige D."/>
            <person name="Haridas S."/>
            <person name="Bleykasten-Grosshans C."/>
            <person name="Joly M."/>
            <person name="Nadalig T."/>
            <person name="Sancelme M."/>
            <person name="Vuilleumier S."/>
            <person name="Grigoriev I.V."/>
            <person name="Amato P."/>
            <person name="Bringel F."/>
        </authorList>
    </citation>
    <scope>NUCLEOTIDE SEQUENCE</scope>
    <source>
        <strain evidence="3">PDD-24b-2</strain>
    </source>
</reference>
<gene>
    <name evidence="3" type="ORF">MKK02DRAFT_44601</name>
</gene>
<feature type="domain" description="Opioid growth factor receptor (OGFr) conserved" evidence="2">
    <location>
        <begin position="21"/>
        <end position="228"/>
    </location>
</feature>
<keyword evidence="4" id="KW-1185">Reference proteome</keyword>
<accession>A0AA38H802</accession>
<dbReference type="PANTHER" id="PTHR14015:SF2">
    <property type="entry name" value="OPIOID GROWTH FACTOR RECEPTOR (OGFR) CONSERVED DOMAIN-CONTAINING PROTEIN"/>
    <property type="match status" value="1"/>
</dbReference>
<comment type="similarity">
    <text evidence="1">Belongs to the opioid growth factor receptor family.</text>
</comment>